<dbReference type="AlphaFoldDB" id="A0AA97PFK2"/>
<reference evidence="2" key="1">
    <citation type="journal article" date="2012" name="PLoS Genet.">
        <title>Comparative analysis of the genomes of two field isolates of the rice blast fungus Magnaporthe oryzae.</title>
        <authorList>
            <person name="Xue M."/>
            <person name="Yang J."/>
            <person name="Li Z."/>
            <person name="Hu S."/>
            <person name="Yao N."/>
            <person name="Dean R.A."/>
            <person name="Zhao W."/>
            <person name="Shen M."/>
            <person name="Zhang H."/>
            <person name="Li C."/>
            <person name="Liu L."/>
            <person name="Cao L."/>
            <person name="Xu X."/>
            <person name="Xing Y."/>
            <person name="Hsiang T."/>
            <person name="Zhang Z."/>
            <person name="Xu J.R."/>
            <person name="Peng Y.L."/>
        </authorList>
    </citation>
    <scope>NUCLEOTIDE SEQUENCE</scope>
    <source>
        <strain evidence="2">Y34</strain>
    </source>
</reference>
<protein>
    <submittedName>
        <fullName evidence="2">Uncharacterized protein</fullName>
    </submittedName>
</protein>
<accession>A0AA97PFK2</accession>
<name>A0AA97PFK2_PYRO3</name>
<evidence type="ECO:0000313" key="2">
    <source>
        <dbReference type="EMBL" id="ELQ32708.1"/>
    </source>
</evidence>
<sequence length="50" mass="5537">MLRRALMGVGIPTQFCEAFVCVPGMPRKRDPHLPAAPDGYTKTRRSPNVP</sequence>
<feature type="region of interest" description="Disordered" evidence="1">
    <location>
        <begin position="27"/>
        <end position="50"/>
    </location>
</feature>
<proteinExistence type="predicted"/>
<evidence type="ECO:0000256" key="1">
    <source>
        <dbReference type="SAM" id="MobiDB-lite"/>
    </source>
</evidence>
<dbReference type="EMBL" id="JH793517">
    <property type="protein sequence ID" value="ELQ32708.1"/>
    <property type="molecule type" value="Genomic_DNA"/>
</dbReference>
<dbReference type="Proteomes" id="UP000011086">
    <property type="component" value="Unassembled WGS sequence"/>
</dbReference>
<gene>
    <name evidence="2" type="ORF">OOU_Y34scaffold01073g26</name>
</gene>
<organism evidence="2">
    <name type="scientific">Pyricularia oryzae (strain Y34)</name>
    <name type="common">Rice blast fungus</name>
    <name type="synonym">Magnaporthe oryzae</name>
    <dbReference type="NCBI Taxonomy" id="1143189"/>
    <lineage>
        <taxon>Eukaryota</taxon>
        <taxon>Fungi</taxon>
        <taxon>Dikarya</taxon>
        <taxon>Ascomycota</taxon>
        <taxon>Pezizomycotina</taxon>
        <taxon>Sordariomycetes</taxon>
        <taxon>Sordariomycetidae</taxon>
        <taxon>Magnaporthales</taxon>
        <taxon>Pyriculariaceae</taxon>
        <taxon>Pyricularia</taxon>
    </lineage>
</organism>